<keyword evidence="2" id="KW-1133">Transmembrane helix</keyword>
<feature type="transmembrane region" description="Helical" evidence="2">
    <location>
        <begin position="493"/>
        <end position="511"/>
    </location>
</feature>
<evidence type="ECO:0000313" key="3">
    <source>
        <dbReference type="EMBL" id="SOD62481.1"/>
    </source>
</evidence>
<keyword evidence="2" id="KW-0812">Transmembrane</keyword>
<feature type="transmembrane region" description="Helical" evidence="2">
    <location>
        <begin position="370"/>
        <end position="392"/>
    </location>
</feature>
<keyword evidence="2" id="KW-0472">Membrane</keyword>
<feature type="transmembrane region" description="Helical" evidence="2">
    <location>
        <begin position="324"/>
        <end position="344"/>
    </location>
</feature>
<gene>
    <name evidence="3" type="ORF">SAMN06297387_10657</name>
</gene>
<dbReference type="Proteomes" id="UP000219072">
    <property type="component" value="Unassembled WGS sequence"/>
</dbReference>
<feature type="transmembrane region" description="Helical" evidence="2">
    <location>
        <begin position="266"/>
        <end position="287"/>
    </location>
</feature>
<feature type="transmembrane region" description="Helical" evidence="2">
    <location>
        <begin position="190"/>
        <end position="212"/>
    </location>
</feature>
<evidence type="ECO:0000313" key="4">
    <source>
        <dbReference type="Proteomes" id="UP000219072"/>
    </source>
</evidence>
<feature type="transmembrane region" description="Helical" evidence="2">
    <location>
        <begin position="531"/>
        <end position="551"/>
    </location>
</feature>
<dbReference type="AlphaFoldDB" id="A0A286DUY8"/>
<evidence type="ECO:0000256" key="1">
    <source>
        <dbReference type="SAM" id="MobiDB-lite"/>
    </source>
</evidence>
<feature type="transmembrane region" description="Helical" evidence="2">
    <location>
        <begin position="421"/>
        <end position="442"/>
    </location>
</feature>
<dbReference type="OrthoDB" id="2014935at2"/>
<feature type="transmembrane region" description="Helical" evidence="2">
    <location>
        <begin position="153"/>
        <end position="178"/>
    </location>
</feature>
<proteinExistence type="predicted"/>
<feature type="transmembrane region" description="Helical" evidence="2">
    <location>
        <begin position="224"/>
        <end position="246"/>
    </location>
</feature>
<dbReference type="EMBL" id="OCNE01000006">
    <property type="protein sequence ID" value="SOD62481.1"/>
    <property type="molecule type" value="Genomic_DNA"/>
</dbReference>
<reference evidence="3 4" key="1">
    <citation type="submission" date="2017-09" db="EMBL/GenBank/DDBJ databases">
        <authorList>
            <person name="Ehlers B."/>
            <person name="Leendertz F.H."/>
        </authorList>
    </citation>
    <scope>NUCLEOTIDE SEQUENCE [LARGE SCALE GENOMIC DNA]</scope>
    <source>
        <strain evidence="3 4">CGMCC 4.7095</strain>
    </source>
</reference>
<accession>A0A286DUY8</accession>
<keyword evidence="4" id="KW-1185">Reference proteome</keyword>
<name>A0A286DUY8_9ACTN</name>
<feature type="region of interest" description="Disordered" evidence="1">
    <location>
        <begin position="1"/>
        <end position="29"/>
    </location>
</feature>
<feature type="transmembrane region" description="Helical" evidence="2">
    <location>
        <begin position="462"/>
        <end position="481"/>
    </location>
</feature>
<evidence type="ECO:0000256" key="2">
    <source>
        <dbReference type="SAM" id="Phobius"/>
    </source>
</evidence>
<feature type="transmembrane region" description="Helical" evidence="2">
    <location>
        <begin position="112"/>
        <end position="132"/>
    </location>
</feature>
<feature type="transmembrane region" description="Helical" evidence="2">
    <location>
        <begin position="48"/>
        <end position="66"/>
    </location>
</feature>
<protein>
    <submittedName>
        <fullName evidence="3">ABC-2 type transport system permease protein</fullName>
    </submittedName>
</protein>
<sequence>MSGTTTAPAAGANDSRATGPAPAGGPAGPFAGTGTMVRFALRRDRVRLPVWLGMLTLTTAASVGSLQSTYPEPADRATVAETFRSPAGIAMSGPERYLDEGYSLGAMTAHQLLGFFALAIGLMAVLTVVRHTRVEEETGRAELVRSGVLGRHAQLAAAMLVAGGAGVLLGALLAGTLASMGADGISAGGAALYGAASAALGLAFAGVAGAAAQVTPFSRGATGLGCAVLGAAYALRAVGDVGPSAFSWLSPIGWAQRAYPFLDDRWWPLLLHLGLAAATAVAAFWLSTRRDLGAGLRPARPGRPEAVARLATPFGLAFRLGRGLTLGFAAGALLFGVMLGSVLADAEQMLEEIEEMAAELALGGASISDIFTSICLTILAVAALAAVVAALTRARAEETGGRAEPLLATALSRTAWIGGQLAFALAGATLVLLAAGLGLGAAGAASVGDAALLPEVALASLAYAPAVWFTGGLTLALYGWLPRATAAAWAIPGYAMGVVFLGEVVDLPRALRELSPLAHVPSVPAESFDAVPLLVLTALAAGLSWLGVLGLRRRDLELP</sequence>
<dbReference type="RefSeq" id="WP_097230961.1">
    <property type="nucleotide sequence ID" value="NZ_OCNE01000006.1"/>
</dbReference>
<organism evidence="3 4">
    <name type="scientific">Streptomyces zhaozhouensis</name>
    <dbReference type="NCBI Taxonomy" id="1300267"/>
    <lineage>
        <taxon>Bacteria</taxon>
        <taxon>Bacillati</taxon>
        <taxon>Actinomycetota</taxon>
        <taxon>Actinomycetes</taxon>
        <taxon>Kitasatosporales</taxon>
        <taxon>Streptomycetaceae</taxon>
        <taxon>Streptomyces</taxon>
    </lineage>
</organism>